<organism evidence="2 3">
    <name type="scientific">Prevotella koreensis</name>
    <dbReference type="NCBI Taxonomy" id="2490854"/>
    <lineage>
        <taxon>Bacteria</taxon>
        <taxon>Pseudomonadati</taxon>
        <taxon>Bacteroidota</taxon>
        <taxon>Bacteroidia</taxon>
        <taxon>Bacteroidales</taxon>
        <taxon>Prevotellaceae</taxon>
        <taxon>Prevotella</taxon>
    </lineage>
</organism>
<dbReference type="AlphaFoldDB" id="A0A432LM09"/>
<dbReference type="SUPFAM" id="SSF52058">
    <property type="entry name" value="L domain-like"/>
    <property type="match status" value="2"/>
</dbReference>
<evidence type="ECO:0000313" key="2">
    <source>
        <dbReference type="EMBL" id="RUL59863.1"/>
    </source>
</evidence>
<dbReference type="Proteomes" id="UP000278983">
    <property type="component" value="Unassembled WGS sequence"/>
</dbReference>
<accession>A0A432LM09</accession>
<dbReference type="Gene3D" id="3.80.10.10">
    <property type="entry name" value="Ribonuclease Inhibitor"/>
    <property type="match status" value="3"/>
</dbReference>
<keyword evidence="1" id="KW-0732">Signal</keyword>
<feature type="chain" id="PRO_5019413695" evidence="1">
    <location>
        <begin position="24"/>
        <end position="638"/>
    </location>
</feature>
<dbReference type="InterPro" id="IPR026906">
    <property type="entry name" value="LRR_5"/>
</dbReference>
<dbReference type="Pfam" id="PF13306">
    <property type="entry name" value="LRR_5"/>
    <property type="match status" value="2"/>
</dbReference>
<dbReference type="PANTHER" id="PTHR45661">
    <property type="entry name" value="SURFACE ANTIGEN"/>
    <property type="match status" value="1"/>
</dbReference>
<gene>
    <name evidence="2" type="ORF">EHV08_08930</name>
</gene>
<evidence type="ECO:0000313" key="3">
    <source>
        <dbReference type="Proteomes" id="UP000278983"/>
    </source>
</evidence>
<sequence length="638" mass="70503">MKKKLFYCMAVILCCLTSMTAKAQDGEELINTVINVTTPGTLEEIAPVELWEDKVGSLKITGSINGYDLRFVRRFCGSDEYGGFYRTNLKTIDLSEAVIVPGGSYYIHIEDKGTPRDYNVLEDAPNLLPDKLFYNCFTIEKIILPNNIREIGIGCFFTCTSLKEVVMPDDITRINSTAFGVCVALESITLPSKLEHLGGYAFTHCRAIDNITIPEGVKQLHMRLFEQTNKLRTLHLPSHVTEIDPECFYSAVALEKITIPEGVELIPERCFEFCSELKEVTMPTTLQSIADLAFKDNSKLSKVRFNNSLRSIGMHAFSDCEMIDTLNFPNSLEEIGNEAFRNCKGIKAINFGTGLKRIGELAFFHNHGVEKLSFPDDIVTIDYGAFAECSGLKEIILGKAQPELVQNPFLGCLALEKVTVSDENNKYAAEDGVLYSKDFTKLYCYPNARTNTKLVTNDALVKVQDLAFWFCANLKEIEFSPNFTTMGMRPFWGCENISRITVKTATPAVTDFGDSPFEGEGAPLWTGKCQLLVPAGSKPNYQASLEWKTFQINETSGVQNITTDSGVKVSVENGICTIENIPAGYNIAQLIDMSGRRVGRTIISGSTTATLNANGISHGIHILVLQGAAGTHSIKVQL</sequence>
<protein>
    <submittedName>
        <fullName evidence="2">Leucine-rich repeat domain-containing protein</fullName>
    </submittedName>
</protein>
<keyword evidence="3" id="KW-1185">Reference proteome</keyword>
<proteinExistence type="predicted"/>
<dbReference type="InterPro" id="IPR053139">
    <property type="entry name" value="Surface_bspA-like"/>
</dbReference>
<name>A0A432LM09_9BACT</name>
<feature type="signal peptide" evidence="1">
    <location>
        <begin position="1"/>
        <end position="23"/>
    </location>
</feature>
<comment type="caution">
    <text evidence="2">The sequence shown here is derived from an EMBL/GenBank/DDBJ whole genome shotgun (WGS) entry which is preliminary data.</text>
</comment>
<dbReference type="InterPro" id="IPR032675">
    <property type="entry name" value="LRR_dom_sf"/>
</dbReference>
<evidence type="ECO:0000256" key="1">
    <source>
        <dbReference type="SAM" id="SignalP"/>
    </source>
</evidence>
<reference evidence="2 3" key="1">
    <citation type="submission" date="2018-12" db="EMBL/GenBank/DDBJ databases">
        <title>Genome sequencing of Prevotella sp. KCOM 3155 (= JS262).</title>
        <authorList>
            <person name="Kook J.-K."/>
            <person name="Park S.-N."/>
            <person name="Lim Y.K."/>
        </authorList>
    </citation>
    <scope>NUCLEOTIDE SEQUENCE [LARGE SCALE GENOMIC DNA]</scope>
    <source>
        <strain evidence="2 3">KCOM 3155</strain>
    </source>
</reference>
<dbReference type="PANTHER" id="PTHR45661:SF3">
    <property type="entry name" value="IG-LIKE DOMAIN-CONTAINING PROTEIN"/>
    <property type="match status" value="1"/>
</dbReference>
<dbReference type="EMBL" id="RYYU01000001">
    <property type="protein sequence ID" value="RUL59863.1"/>
    <property type="molecule type" value="Genomic_DNA"/>
</dbReference>